<accession>A0A1E8PNV4</accession>
<dbReference type="Proteomes" id="UP000092634">
    <property type="component" value="Unassembled WGS sequence"/>
</dbReference>
<dbReference type="AlphaFoldDB" id="A0A1E8PNV4"/>
<sequence length="290" mass="30957">MKRTLQTLILLTTVMLAGASQAAAPAAFTVDVTGQGRPLILIPGLASSGEVWQGTVARLCGAQAGHACHVLTLAGFAGVKPIEGDLLAQAEQQLADYISANKLGQPAIIGHSLGGFLALKMAIDHPTRTGKLVIVDSLPALGAVQMPSATPAQLQAMSRQMQAAMRAQDEASSSAAQHRTVATMASAPADVERIIGWGQRSDRETVISAMGTLMASDLRQEMTKVKSPTLVLGTWIAYQAYATRTAIEATFQQQYQQLPGVQIVLADTARHFIMYDQPDWMYARVEQFLD</sequence>
<evidence type="ECO:0000259" key="2">
    <source>
        <dbReference type="Pfam" id="PF12697"/>
    </source>
</evidence>
<keyword evidence="3" id="KW-0378">Hydrolase</keyword>
<dbReference type="Gene3D" id="3.40.50.1820">
    <property type="entry name" value="alpha/beta hydrolase"/>
    <property type="match status" value="1"/>
</dbReference>
<dbReference type="EMBL" id="MAQB02000001">
    <property type="protein sequence ID" value="OFJ47963.1"/>
    <property type="molecule type" value="Genomic_DNA"/>
</dbReference>
<gene>
    <name evidence="3" type="ORF">BA896_002170</name>
</gene>
<evidence type="ECO:0000313" key="4">
    <source>
        <dbReference type="Proteomes" id="UP000092634"/>
    </source>
</evidence>
<proteinExistence type="predicted"/>
<dbReference type="Pfam" id="PF12697">
    <property type="entry name" value="Abhydrolase_6"/>
    <property type="match status" value="1"/>
</dbReference>
<feature type="chain" id="PRO_5009214719" evidence="1">
    <location>
        <begin position="23"/>
        <end position="290"/>
    </location>
</feature>
<organism evidence="3 4">
    <name type="scientific">Janthinobacterium lividum</name>
    <dbReference type="NCBI Taxonomy" id="29581"/>
    <lineage>
        <taxon>Bacteria</taxon>
        <taxon>Pseudomonadati</taxon>
        <taxon>Pseudomonadota</taxon>
        <taxon>Betaproteobacteria</taxon>
        <taxon>Burkholderiales</taxon>
        <taxon>Oxalobacteraceae</taxon>
        <taxon>Janthinobacterium</taxon>
    </lineage>
</organism>
<feature type="signal peptide" evidence="1">
    <location>
        <begin position="1"/>
        <end position="22"/>
    </location>
</feature>
<reference evidence="3 4" key="1">
    <citation type="submission" date="2016-10" db="EMBL/GenBank/DDBJ databases">
        <title>Updated version of Genome Assembly of Janthinobacterium lividum ERGS5:01.</title>
        <authorList>
            <person name="Kumar R."/>
            <person name="Acharya V."/>
            <person name="Singh D."/>
        </authorList>
    </citation>
    <scope>NUCLEOTIDE SEQUENCE [LARGE SCALE GENOMIC DNA]</scope>
    <source>
        <strain evidence="3 4">ERGS5:01</strain>
    </source>
</reference>
<dbReference type="InterPro" id="IPR050228">
    <property type="entry name" value="Carboxylesterase_BioH"/>
</dbReference>
<protein>
    <submittedName>
        <fullName evidence="3">Alpha/beta hydrolase</fullName>
    </submittedName>
</protein>
<evidence type="ECO:0000313" key="3">
    <source>
        <dbReference type="EMBL" id="OFJ47963.1"/>
    </source>
</evidence>
<dbReference type="PRINTS" id="PR00111">
    <property type="entry name" value="ABHYDROLASE"/>
</dbReference>
<dbReference type="SUPFAM" id="SSF53474">
    <property type="entry name" value="alpha/beta-Hydrolases"/>
    <property type="match status" value="1"/>
</dbReference>
<dbReference type="PANTHER" id="PTHR43194">
    <property type="entry name" value="HYDROLASE ALPHA/BETA FOLD FAMILY"/>
    <property type="match status" value="1"/>
</dbReference>
<dbReference type="GO" id="GO:0016787">
    <property type="term" value="F:hydrolase activity"/>
    <property type="evidence" value="ECO:0007669"/>
    <property type="project" value="UniProtKB-KW"/>
</dbReference>
<name>A0A1E8PNV4_9BURK</name>
<keyword evidence="1" id="KW-0732">Signal</keyword>
<evidence type="ECO:0000256" key="1">
    <source>
        <dbReference type="SAM" id="SignalP"/>
    </source>
</evidence>
<feature type="domain" description="AB hydrolase-1" evidence="2">
    <location>
        <begin position="39"/>
        <end position="282"/>
    </location>
</feature>
<dbReference type="PANTHER" id="PTHR43194:SF2">
    <property type="entry name" value="PEROXISOMAL MEMBRANE PROTEIN LPX1"/>
    <property type="match status" value="1"/>
</dbReference>
<dbReference type="InterPro" id="IPR029058">
    <property type="entry name" value="AB_hydrolase_fold"/>
</dbReference>
<comment type="caution">
    <text evidence="3">The sequence shown here is derived from an EMBL/GenBank/DDBJ whole genome shotgun (WGS) entry which is preliminary data.</text>
</comment>
<dbReference type="InterPro" id="IPR000073">
    <property type="entry name" value="AB_hydrolase_1"/>
</dbReference>